<accession>A0A4Y2FI36</accession>
<sequence length="103" mass="11265">MKAYAPLPPEVLVINSRPLTPFALAILLDISALTPATSSSWIVSSRICQYLQNAQSNYLSHSVVDATISINASSSSEMVQRILASSTASSKWLHRKRFSRLTT</sequence>
<reference evidence="1 2" key="1">
    <citation type="journal article" date="2019" name="Sci. Rep.">
        <title>Orb-weaving spider Araneus ventricosus genome elucidates the spidroin gene catalogue.</title>
        <authorList>
            <person name="Kono N."/>
            <person name="Nakamura H."/>
            <person name="Ohtoshi R."/>
            <person name="Moran D.A.P."/>
            <person name="Shinohara A."/>
            <person name="Yoshida Y."/>
            <person name="Fujiwara M."/>
            <person name="Mori M."/>
            <person name="Tomita M."/>
            <person name="Arakawa K."/>
        </authorList>
    </citation>
    <scope>NUCLEOTIDE SEQUENCE [LARGE SCALE GENOMIC DNA]</scope>
</reference>
<evidence type="ECO:0000313" key="1">
    <source>
        <dbReference type="EMBL" id="GBM40226.1"/>
    </source>
</evidence>
<proteinExistence type="predicted"/>
<organism evidence="1 2">
    <name type="scientific">Araneus ventricosus</name>
    <name type="common">Orbweaver spider</name>
    <name type="synonym">Epeira ventricosa</name>
    <dbReference type="NCBI Taxonomy" id="182803"/>
    <lineage>
        <taxon>Eukaryota</taxon>
        <taxon>Metazoa</taxon>
        <taxon>Ecdysozoa</taxon>
        <taxon>Arthropoda</taxon>
        <taxon>Chelicerata</taxon>
        <taxon>Arachnida</taxon>
        <taxon>Araneae</taxon>
        <taxon>Araneomorphae</taxon>
        <taxon>Entelegynae</taxon>
        <taxon>Araneoidea</taxon>
        <taxon>Araneidae</taxon>
        <taxon>Araneus</taxon>
    </lineage>
</organism>
<dbReference type="Proteomes" id="UP000499080">
    <property type="component" value="Unassembled WGS sequence"/>
</dbReference>
<gene>
    <name evidence="1" type="ORF">AVEN_183542_1</name>
</gene>
<dbReference type="AlphaFoldDB" id="A0A4Y2FI36"/>
<name>A0A4Y2FI36_ARAVE</name>
<dbReference type="EMBL" id="BGPR01000922">
    <property type="protein sequence ID" value="GBM40226.1"/>
    <property type="molecule type" value="Genomic_DNA"/>
</dbReference>
<evidence type="ECO:0000313" key="2">
    <source>
        <dbReference type="Proteomes" id="UP000499080"/>
    </source>
</evidence>
<protein>
    <submittedName>
        <fullName evidence="1">Uncharacterized protein</fullName>
    </submittedName>
</protein>
<comment type="caution">
    <text evidence="1">The sequence shown here is derived from an EMBL/GenBank/DDBJ whole genome shotgun (WGS) entry which is preliminary data.</text>
</comment>
<keyword evidence="2" id="KW-1185">Reference proteome</keyword>